<dbReference type="OMA" id="RSEKQPV"/>
<comment type="caution">
    <text evidence="1">The sequence shown here is derived from an EMBL/GenBank/DDBJ whole genome shotgun (WGS) entry which is preliminary data.</text>
</comment>
<reference evidence="1 2" key="1">
    <citation type="submission" date="2016-02" db="EMBL/GenBank/DDBJ databases">
        <title>Genome analysis of coral dinoflagellate symbionts highlights evolutionary adaptations to a symbiotic lifestyle.</title>
        <authorList>
            <person name="Aranda M."/>
            <person name="Li Y."/>
            <person name="Liew Y.J."/>
            <person name="Baumgarten S."/>
            <person name="Simakov O."/>
            <person name="Wilson M."/>
            <person name="Piel J."/>
            <person name="Ashoor H."/>
            <person name="Bougouffa S."/>
            <person name="Bajic V.B."/>
            <person name="Ryu T."/>
            <person name="Ravasi T."/>
            <person name="Bayer T."/>
            <person name="Micklem G."/>
            <person name="Kim H."/>
            <person name="Bhak J."/>
            <person name="Lajeunesse T.C."/>
            <person name="Voolstra C.R."/>
        </authorList>
    </citation>
    <scope>NUCLEOTIDE SEQUENCE [LARGE SCALE GENOMIC DNA]</scope>
    <source>
        <strain evidence="1 2">CCMP2467</strain>
    </source>
</reference>
<evidence type="ECO:0008006" key="3">
    <source>
        <dbReference type="Google" id="ProtNLM"/>
    </source>
</evidence>
<gene>
    <name evidence="1" type="ORF">AK812_SmicGene37179</name>
</gene>
<dbReference type="OrthoDB" id="5370059at2759"/>
<name>A0A1Q9CGX3_SYMMI</name>
<sequence length="109" mass="11275">MVCDAVAQGWPMLARGGGSVGAFAAILGDGSVITWGDADDGGDSSAVQDQLRDVQQIQASNGAFAAILGDGSVVTWGDAEFGGHSSAVQDQLREMYETFPTRSEKQPVI</sequence>
<evidence type="ECO:0000313" key="2">
    <source>
        <dbReference type="Proteomes" id="UP000186817"/>
    </source>
</evidence>
<dbReference type="Gene3D" id="2.130.10.30">
    <property type="entry name" value="Regulator of chromosome condensation 1/beta-lactamase-inhibitor protein II"/>
    <property type="match status" value="1"/>
</dbReference>
<dbReference type="SUPFAM" id="SSF50985">
    <property type="entry name" value="RCC1/BLIP-II"/>
    <property type="match status" value="1"/>
</dbReference>
<dbReference type="Proteomes" id="UP000186817">
    <property type="component" value="Unassembled WGS sequence"/>
</dbReference>
<proteinExistence type="predicted"/>
<organism evidence="1 2">
    <name type="scientific">Symbiodinium microadriaticum</name>
    <name type="common">Dinoflagellate</name>
    <name type="synonym">Zooxanthella microadriatica</name>
    <dbReference type="NCBI Taxonomy" id="2951"/>
    <lineage>
        <taxon>Eukaryota</taxon>
        <taxon>Sar</taxon>
        <taxon>Alveolata</taxon>
        <taxon>Dinophyceae</taxon>
        <taxon>Suessiales</taxon>
        <taxon>Symbiodiniaceae</taxon>
        <taxon>Symbiodinium</taxon>
    </lineage>
</organism>
<protein>
    <recommendedName>
        <fullName evidence="3">E3 ubiquitin-protein ligase HERC2</fullName>
    </recommendedName>
</protein>
<dbReference type="AlphaFoldDB" id="A0A1Q9CGX3"/>
<accession>A0A1Q9CGX3</accession>
<dbReference type="InterPro" id="IPR009091">
    <property type="entry name" value="RCC1/BLIP-II"/>
</dbReference>
<dbReference type="EMBL" id="LSRX01001216">
    <property type="protein sequence ID" value="OLP82183.1"/>
    <property type="molecule type" value="Genomic_DNA"/>
</dbReference>
<keyword evidence="2" id="KW-1185">Reference proteome</keyword>
<evidence type="ECO:0000313" key="1">
    <source>
        <dbReference type="EMBL" id="OLP82183.1"/>
    </source>
</evidence>